<dbReference type="PROSITE" id="PS50885">
    <property type="entry name" value="HAMP"/>
    <property type="match status" value="1"/>
</dbReference>
<sequence>MSIAMRIVLLIALAVAGLVGLGGFSLYQMSNINQGVKETNETTIPGILKLEEAQTAFLLARPFLINVLIESDPARRETLVQRFNERMAEMNAAFADYEKLVHDDKDRELLAHDKKTADAYLEFAKQYMAAALAGNRDEAMAISRNAADTVNGLSNALVEHARYIKAHAEESAKEAYDIHNTAINLVVGAIVLLSLVVAAIGLLIYRHVSGGLDRMVTIFTGIEKHLDFTGRLDVAGDDELAKVAHAFNGLLERLQQSFRKMSKHAESVNSAAQRVSTAARQMSVASQYQSEAASSMAAAVEEMTVSVNHVADRAEDTRRLATSAGSVAARGQNIIGETVQSINGIATTVQSASAQLTALEKQSEKISSIVSVIKDIADQTNLLALNAAIEAARAGEQGRGFAVVADEVRKLAERTGHSTQEIAATIQEMLSGAQGAVHSIQGVEGAVAAGVGYAEQASGAMQEIGSGSSETVGMVSDITSAIREQGVASTDIAQQVEKIAQMAEENSAAAQSTSGTSEEMVKLAQEMHDIVAQYRV</sequence>
<dbReference type="CDD" id="cd06225">
    <property type="entry name" value="HAMP"/>
    <property type="match status" value="1"/>
</dbReference>
<dbReference type="GO" id="GO:0006935">
    <property type="term" value="P:chemotaxis"/>
    <property type="evidence" value="ECO:0007669"/>
    <property type="project" value="InterPro"/>
</dbReference>
<evidence type="ECO:0000256" key="4">
    <source>
        <dbReference type="PROSITE-ProRule" id="PRU00284"/>
    </source>
</evidence>
<feature type="domain" description="HAMP" evidence="7">
    <location>
        <begin position="206"/>
        <end position="259"/>
    </location>
</feature>
<proteinExistence type="inferred from homology"/>
<dbReference type="SUPFAM" id="SSF58104">
    <property type="entry name" value="Methyl-accepting chemotaxis protein (MCP) signaling domain"/>
    <property type="match status" value="1"/>
</dbReference>
<evidence type="ECO:0000256" key="3">
    <source>
        <dbReference type="ARBA" id="ARBA00029447"/>
    </source>
</evidence>
<gene>
    <name evidence="8" type="ORF">DFR40_0971</name>
</gene>
<dbReference type="InterPro" id="IPR047347">
    <property type="entry name" value="YvaQ-like_sensor"/>
</dbReference>
<comment type="subcellular location">
    <subcellularLocation>
        <location evidence="1">Membrane</location>
    </subcellularLocation>
</comment>
<accession>A0A495WI90</accession>
<keyword evidence="5" id="KW-0812">Transmembrane</keyword>
<evidence type="ECO:0000256" key="5">
    <source>
        <dbReference type="SAM" id="Phobius"/>
    </source>
</evidence>
<dbReference type="PANTHER" id="PTHR32089:SF112">
    <property type="entry name" value="LYSOZYME-LIKE PROTEIN-RELATED"/>
    <property type="match status" value="1"/>
</dbReference>
<dbReference type="OrthoDB" id="9179351at2"/>
<dbReference type="RefSeq" id="WP_121457318.1">
    <property type="nucleotide sequence ID" value="NZ_RBXP01000011.1"/>
</dbReference>
<dbReference type="InterPro" id="IPR003660">
    <property type="entry name" value="HAMP_dom"/>
</dbReference>
<name>A0A495WI90_9RHOO</name>
<dbReference type="GO" id="GO:0004888">
    <property type="term" value="F:transmembrane signaling receptor activity"/>
    <property type="evidence" value="ECO:0007669"/>
    <property type="project" value="InterPro"/>
</dbReference>
<organism evidence="8 9">
    <name type="scientific">Azonexus fungiphilus</name>
    <dbReference type="NCBI Taxonomy" id="146940"/>
    <lineage>
        <taxon>Bacteria</taxon>
        <taxon>Pseudomonadati</taxon>
        <taxon>Pseudomonadota</taxon>
        <taxon>Betaproteobacteria</taxon>
        <taxon>Rhodocyclales</taxon>
        <taxon>Azonexaceae</taxon>
        <taxon>Azonexus</taxon>
    </lineage>
</organism>
<protein>
    <submittedName>
        <fullName evidence="8">Methyl-accepting chemotaxis protein</fullName>
    </submittedName>
</protein>
<keyword evidence="5" id="KW-1133">Transmembrane helix</keyword>
<keyword evidence="5" id="KW-0472">Membrane</keyword>
<dbReference type="InterPro" id="IPR004089">
    <property type="entry name" value="MCPsignal_dom"/>
</dbReference>
<keyword evidence="9" id="KW-1185">Reference proteome</keyword>
<dbReference type="PRINTS" id="PR00260">
    <property type="entry name" value="CHEMTRNSDUCR"/>
</dbReference>
<dbReference type="InterPro" id="IPR004090">
    <property type="entry name" value="Chemotax_Me-accpt_rcpt"/>
</dbReference>
<feature type="transmembrane region" description="Helical" evidence="5">
    <location>
        <begin position="182"/>
        <end position="205"/>
    </location>
</feature>
<evidence type="ECO:0000256" key="2">
    <source>
        <dbReference type="ARBA" id="ARBA00023224"/>
    </source>
</evidence>
<dbReference type="AlphaFoldDB" id="A0A495WI90"/>
<feature type="domain" description="Methyl-accepting transducer" evidence="6">
    <location>
        <begin position="264"/>
        <end position="500"/>
    </location>
</feature>
<keyword evidence="2 4" id="KW-0807">Transducer</keyword>
<evidence type="ECO:0000313" key="8">
    <source>
        <dbReference type="EMBL" id="RKT60824.1"/>
    </source>
</evidence>
<dbReference type="CDD" id="cd11386">
    <property type="entry name" value="MCP_signal"/>
    <property type="match status" value="1"/>
</dbReference>
<dbReference type="CDD" id="cd19411">
    <property type="entry name" value="MCP2201-like_sensor"/>
    <property type="match status" value="1"/>
</dbReference>
<comment type="caution">
    <text evidence="8">The sequence shown here is derived from an EMBL/GenBank/DDBJ whole genome shotgun (WGS) entry which is preliminary data.</text>
</comment>
<dbReference type="EMBL" id="RBXP01000011">
    <property type="protein sequence ID" value="RKT60824.1"/>
    <property type="molecule type" value="Genomic_DNA"/>
</dbReference>
<comment type="similarity">
    <text evidence="3">Belongs to the methyl-accepting chemotaxis (MCP) protein family.</text>
</comment>
<dbReference type="Gene3D" id="1.10.287.950">
    <property type="entry name" value="Methyl-accepting chemotaxis protein"/>
    <property type="match status" value="1"/>
</dbReference>
<dbReference type="Pfam" id="PF12729">
    <property type="entry name" value="4HB_MCP_1"/>
    <property type="match status" value="1"/>
</dbReference>
<reference evidence="8 9" key="1">
    <citation type="submission" date="2018-10" db="EMBL/GenBank/DDBJ databases">
        <title>Genomic Encyclopedia of Type Strains, Phase IV (KMG-IV): sequencing the most valuable type-strain genomes for metagenomic binning, comparative biology and taxonomic classification.</title>
        <authorList>
            <person name="Goeker M."/>
        </authorList>
    </citation>
    <scope>NUCLEOTIDE SEQUENCE [LARGE SCALE GENOMIC DNA]</scope>
    <source>
        <strain evidence="8 9">DSM 23841</strain>
    </source>
</reference>
<dbReference type="FunFam" id="1.10.287.950:FF:000001">
    <property type="entry name" value="Methyl-accepting chemotaxis sensory transducer"/>
    <property type="match status" value="1"/>
</dbReference>
<dbReference type="Pfam" id="PF00015">
    <property type="entry name" value="MCPsignal"/>
    <property type="match status" value="1"/>
</dbReference>
<evidence type="ECO:0000259" key="7">
    <source>
        <dbReference type="PROSITE" id="PS50885"/>
    </source>
</evidence>
<evidence type="ECO:0000313" key="9">
    <source>
        <dbReference type="Proteomes" id="UP000270626"/>
    </source>
</evidence>
<dbReference type="Pfam" id="PF00672">
    <property type="entry name" value="HAMP"/>
    <property type="match status" value="1"/>
</dbReference>
<dbReference type="GO" id="GO:0016020">
    <property type="term" value="C:membrane"/>
    <property type="evidence" value="ECO:0007669"/>
    <property type="project" value="UniProtKB-SubCell"/>
</dbReference>
<dbReference type="PANTHER" id="PTHR32089">
    <property type="entry name" value="METHYL-ACCEPTING CHEMOTAXIS PROTEIN MCPB"/>
    <property type="match status" value="1"/>
</dbReference>
<dbReference type="GO" id="GO:0007165">
    <property type="term" value="P:signal transduction"/>
    <property type="evidence" value="ECO:0007669"/>
    <property type="project" value="UniProtKB-KW"/>
</dbReference>
<dbReference type="InterPro" id="IPR024478">
    <property type="entry name" value="HlyB_4HB_MCP"/>
</dbReference>
<evidence type="ECO:0000259" key="6">
    <source>
        <dbReference type="PROSITE" id="PS50111"/>
    </source>
</evidence>
<dbReference type="Proteomes" id="UP000270626">
    <property type="component" value="Unassembled WGS sequence"/>
</dbReference>
<dbReference type="SMART" id="SM00283">
    <property type="entry name" value="MA"/>
    <property type="match status" value="1"/>
</dbReference>
<dbReference type="SMART" id="SM00304">
    <property type="entry name" value="HAMP"/>
    <property type="match status" value="2"/>
</dbReference>
<dbReference type="PROSITE" id="PS50111">
    <property type="entry name" value="CHEMOTAXIS_TRANSDUC_2"/>
    <property type="match status" value="1"/>
</dbReference>
<evidence type="ECO:0000256" key="1">
    <source>
        <dbReference type="ARBA" id="ARBA00004370"/>
    </source>
</evidence>